<feature type="transmembrane region" description="Helical" evidence="20">
    <location>
        <begin position="468"/>
        <end position="492"/>
    </location>
</feature>
<dbReference type="Proteomes" id="UP000193560">
    <property type="component" value="Unassembled WGS sequence"/>
</dbReference>
<feature type="transmembrane region" description="Helical" evidence="20">
    <location>
        <begin position="294"/>
        <end position="319"/>
    </location>
</feature>
<comment type="catalytic activity">
    <reaction evidence="3">
        <text>L-histidyl-glycine(out) = L-histidyl-glycine(in)</text>
        <dbReference type="Rhea" id="RHEA:79395"/>
        <dbReference type="ChEBI" id="CHEBI:229957"/>
    </reaction>
</comment>
<dbReference type="InterPro" id="IPR011701">
    <property type="entry name" value="MFS"/>
</dbReference>
<feature type="transmembrane region" description="Helical" evidence="20">
    <location>
        <begin position="49"/>
        <end position="67"/>
    </location>
</feature>
<comment type="catalytic activity">
    <reaction evidence="5">
        <text>L-alpha-aminoacyl-L-histidine(out) = L-alpha-aminoacyl-L-histidine(in)</text>
        <dbReference type="Rhea" id="RHEA:79375"/>
        <dbReference type="ChEBI" id="CHEBI:229967"/>
    </reaction>
</comment>
<feature type="transmembrane region" description="Helical" evidence="20">
    <location>
        <begin position="339"/>
        <end position="360"/>
    </location>
</feature>
<feature type="transmembrane region" description="Helical" evidence="20">
    <location>
        <begin position="214"/>
        <end position="234"/>
    </location>
</feature>
<dbReference type="InterPro" id="IPR036259">
    <property type="entry name" value="MFS_trans_sf"/>
</dbReference>
<dbReference type="OrthoDB" id="424834at2759"/>
<dbReference type="AlphaFoldDB" id="A0A1X2IBY0"/>
<comment type="catalytic activity">
    <reaction evidence="14">
        <text>L-lysyl-glycine(out) = L-lysyl-glycine(in)</text>
        <dbReference type="Rhea" id="RHEA:79407"/>
        <dbReference type="ChEBI" id="CHEBI:191202"/>
    </reaction>
</comment>
<evidence type="ECO:0000256" key="1">
    <source>
        <dbReference type="ARBA" id="ARBA00004141"/>
    </source>
</evidence>
<keyword evidence="20" id="KW-0812">Transmembrane</keyword>
<dbReference type="GO" id="GO:0022857">
    <property type="term" value="F:transmembrane transporter activity"/>
    <property type="evidence" value="ECO:0007669"/>
    <property type="project" value="InterPro"/>
</dbReference>
<evidence type="ECO:0000256" key="5">
    <source>
        <dbReference type="ARBA" id="ARBA00044884"/>
    </source>
</evidence>
<comment type="catalytic activity">
    <reaction evidence="2">
        <text>L-lysyl-L-alanine(out) = L-lysyl-L-alanine(in)</text>
        <dbReference type="Rhea" id="RHEA:79399"/>
        <dbReference type="ChEBI" id="CHEBI:229954"/>
    </reaction>
</comment>
<comment type="catalytic activity">
    <reaction evidence="6">
        <text>L-lysyl-L-alpha-amino acid(out) = L-lysyl-L-alpha-amino acid(in)</text>
        <dbReference type="Rhea" id="RHEA:79387"/>
        <dbReference type="ChEBI" id="CHEBI:229965"/>
    </reaction>
</comment>
<evidence type="ECO:0000256" key="10">
    <source>
        <dbReference type="ARBA" id="ARBA00044900"/>
    </source>
</evidence>
<evidence type="ECO:0000256" key="7">
    <source>
        <dbReference type="ARBA" id="ARBA00044893"/>
    </source>
</evidence>
<keyword evidence="22" id="KW-1185">Reference proteome</keyword>
<comment type="catalytic activity">
    <reaction evidence="8">
        <text>L-aspartyl-L-lysine(out) = L-aspartyl-L-lysine(in)</text>
        <dbReference type="Rhea" id="RHEA:79411"/>
        <dbReference type="ChEBI" id="CHEBI:229953"/>
    </reaction>
</comment>
<evidence type="ECO:0000256" key="13">
    <source>
        <dbReference type="ARBA" id="ARBA00044919"/>
    </source>
</evidence>
<feature type="region of interest" description="Disordered" evidence="19">
    <location>
        <begin position="1"/>
        <end position="36"/>
    </location>
</feature>
<comment type="caution">
    <text evidence="21">The sequence shown here is derived from an EMBL/GenBank/DDBJ whole genome shotgun (WGS) entry which is preliminary data.</text>
</comment>
<dbReference type="Gene3D" id="1.20.1250.20">
    <property type="entry name" value="MFS general substrate transporter like domains"/>
    <property type="match status" value="2"/>
</dbReference>
<evidence type="ECO:0000256" key="11">
    <source>
        <dbReference type="ARBA" id="ARBA00044903"/>
    </source>
</evidence>
<feature type="transmembrane region" description="Helical" evidence="20">
    <location>
        <begin position="392"/>
        <end position="419"/>
    </location>
</feature>
<comment type="subcellular location">
    <subcellularLocation>
        <location evidence="1">Membrane</location>
        <topology evidence="1">Multi-pass membrane protein</topology>
    </subcellularLocation>
</comment>
<evidence type="ECO:0000256" key="17">
    <source>
        <dbReference type="ARBA" id="ARBA00045709"/>
    </source>
</evidence>
<dbReference type="PANTHER" id="PTHR23512:SF12">
    <property type="entry name" value="TRANSPORTER, PUTATIVE (AFU_ORTHOLOGUE AFUA_4G00260)-RELATED"/>
    <property type="match status" value="1"/>
</dbReference>
<evidence type="ECO:0000313" key="21">
    <source>
        <dbReference type="EMBL" id="ORZ13604.1"/>
    </source>
</evidence>
<evidence type="ECO:0000256" key="15">
    <source>
        <dbReference type="ARBA" id="ARBA00044985"/>
    </source>
</evidence>
<comment type="subunit">
    <text evidence="18">Homodimer. Interacts with lysosomal protein GLMP (via lumenal domain); the interaction starts while both proteins are still in the endoplasmic reticulum and is required for stabilization of MFSD1 in lysosomes but has no direct effect on its targeting to lysosomes or transporter activity.</text>
</comment>
<evidence type="ECO:0000256" key="9">
    <source>
        <dbReference type="ARBA" id="ARBA00044899"/>
    </source>
</evidence>
<comment type="catalytic activity">
    <reaction evidence="4">
        <text>L-alpha-aminoacyl-L-arginine(out) = L-alpha-aminoacyl-L-arginine(in)</text>
        <dbReference type="Rhea" id="RHEA:79367"/>
        <dbReference type="ChEBI" id="CHEBI:229968"/>
    </reaction>
</comment>
<keyword evidence="20" id="KW-1133">Transmembrane helix</keyword>
<organism evidence="21 22">
    <name type="scientific">Absidia repens</name>
    <dbReference type="NCBI Taxonomy" id="90262"/>
    <lineage>
        <taxon>Eukaryota</taxon>
        <taxon>Fungi</taxon>
        <taxon>Fungi incertae sedis</taxon>
        <taxon>Mucoromycota</taxon>
        <taxon>Mucoromycotina</taxon>
        <taxon>Mucoromycetes</taxon>
        <taxon>Mucorales</taxon>
        <taxon>Cunninghamellaceae</taxon>
        <taxon>Absidia</taxon>
    </lineage>
</organism>
<dbReference type="EMBL" id="MCGE01000016">
    <property type="protein sequence ID" value="ORZ13604.1"/>
    <property type="molecule type" value="Genomic_DNA"/>
</dbReference>
<dbReference type="PANTHER" id="PTHR23512">
    <property type="entry name" value="MAJOR FACILITATOR SUPERFAMILY DOMAIN-CONTAINING PROTEIN 1"/>
    <property type="match status" value="1"/>
</dbReference>
<name>A0A1X2IBY0_9FUNG</name>
<evidence type="ECO:0000256" key="14">
    <source>
        <dbReference type="ARBA" id="ARBA00044924"/>
    </source>
</evidence>
<dbReference type="InterPro" id="IPR052187">
    <property type="entry name" value="MFSD1"/>
</dbReference>
<reference evidence="21 22" key="1">
    <citation type="submission" date="2016-07" db="EMBL/GenBank/DDBJ databases">
        <title>Pervasive Adenine N6-methylation of Active Genes in Fungi.</title>
        <authorList>
            <consortium name="DOE Joint Genome Institute"/>
            <person name="Mondo S.J."/>
            <person name="Dannebaum R.O."/>
            <person name="Kuo R.C."/>
            <person name="Labutti K."/>
            <person name="Haridas S."/>
            <person name="Kuo A."/>
            <person name="Salamov A."/>
            <person name="Ahrendt S.R."/>
            <person name="Lipzen A."/>
            <person name="Sullivan W."/>
            <person name="Andreopoulos W.B."/>
            <person name="Clum A."/>
            <person name="Lindquist E."/>
            <person name="Daum C."/>
            <person name="Ramamoorthy G.K."/>
            <person name="Gryganskyi A."/>
            <person name="Culley D."/>
            <person name="Magnuson J.K."/>
            <person name="James T.Y."/>
            <person name="O'Malley M.A."/>
            <person name="Stajich J.E."/>
            <person name="Spatafora J.W."/>
            <person name="Visel A."/>
            <person name="Grigoriev I.V."/>
        </authorList>
    </citation>
    <scope>NUCLEOTIDE SEQUENCE [LARGE SCALE GENOMIC DNA]</scope>
    <source>
        <strain evidence="21 22">NRRL 1336</strain>
    </source>
</reference>
<comment type="function">
    <text evidence="17">Lysosomal dipeptide uniporter that selectively exports lysine, arginine or histidine-containing dipeptides with a net positive charge from the lysosome lumen into the cytosol. Could play a role in a specific type of protein O-glycosylation indirectly regulating macrophages migration and tissue invasion. Also essential for liver homeostasis.</text>
</comment>
<feature type="transmembrane region" description="Helical" evidence="20">
    <location>
        <begin position="87"/>
        <end position="109"/>
    </location>
</feature>
<protein>
    <recommendedName>
        <fullName evidence="15">Lysosomal dipeptide transporter MFSD1</fullName>
    </recommendedName>
    <alternativeName>
        <fullName evidence="16">Major facilitator superfamily domain-containing protein 1</fullName>
    </alternativeName>
</protein>
<sequence>MADTDQLSSSQPSPTSPQDHEQKSTASVNEPPTIADLNPMENASWKIKGMVLICMLTLPVGCHYMEATMGTLKTSLKSSMHINNTQFGILLSAVTLVNTMLPLLAGAFVDDTTGFGSVRATTFVSFVIFVGSLVVALAASHNNYPAMVAGQMIYGLGGGMIVTMQEAIVSKWFRNQQLAIVIGLVLCLARLVKWLAKMVCYPIVNATGSTNTPIFIATITCALGFAMNGVYWYIMCHYGWATRSGKELTSPVHSSLQLQQPQPQPERDDDEFILDQLKSRPLSFMTSVRWILRWLPYLPSTFWMIPWIQFIMSSALSSFDDIATEYVQFRFETTTVMAGYQASLTQVVPIVAAPIMGIVIHRYGQRVTSLVVATFFLILSMVLMGYTMTTPVIGMLLFSCALAFGPVSVLSSTALLLPHELVGIGTGLHKCANNIGTTIIAVLVGYVQDLTFHDGDASDDNSDLKNQYVGVMVLYLCLGCGSTLLAVCLWWMDRRQLMGWLQADKKERDRRIQKVAIASHPPNATTTTTTAEEYDTQRCSDLAAIGSQVLLKKSYVYVGIYCFWLAAAWIVFFVFALMPIYMNYD</sequence>
<evidence type="ECO:0000256" key="12">
    <source>
        <dbReference type="ARBA" id="ARBA00044912"/>
    </source>
</evidence>
<feature type="transmembrane region" description="Helical" evidence="20">
    <location>
        <begin position="555"/>
        <end position="582"/>
    </location>
</feature>
<comment type="catalytic activity">
    <reaction evidence="10">
        <text>L-lysyl-L-lysine(out) = L-lysyl-L-lysine(in)</text>
        <dbReference type="Rhea" id="RHEA:79403"/>
        <dbReference type="ChEBI" id="CHEBI:229956"/>
    </reaction>
</comment>
<evidence type="ECO:0000313" key="22">
    <source>
        <dbReference type="Proteomes" id="UP000193560"/>
    </source>
</evidence>
<accession>A0A1X2IBY0</accession>
<evidence type="ECO:0000256" key="2">
    <source>
        <dbReference type="ARBA" id="ARBA00044876"/>
    </source>
</evidence>
<dbReference type="STRING" id="90262.A0A1X2IBY0"/>
<evidence type="ECO:0000256" key="16">
    <source>
        <dbReference type="ARBA" id="ARBA00045018"/>
    </source>
</evidence>
<comment type="catalytic activity">
    <reaction evidence="11">
        <text>L-arginyl-glycine(out) = L-arginyl-glycine(in)</text>
        <dbReference type="Rhea" id="RHEA:79391"/>
        <dbReference type="ChEBI" id="CHEBI:229955"/>
    </reaction>
</comment>
<comment type="catalytic activity">
    <reaction evidence="9">
        <text>L-arginyl-L-alpha-amino acid(out) = L-arginyl-L-alpha-amino acid(in)</text>
        <dbReference type="Rhea" id="RHEA:79371"/>
        <dbReference type="ChEBI" id="CHEBI:84315"/>
    </reaction>
</comment>
<feature type="compositionally biased region" description="Low complexity" evidence="19">
    <location>
        <begin position="1"/>
        <end position="17"/>
    </location>
</feature>
<keyword evidence="20" id="KW-0472">Membrane</keyword>
<evidence type="ECO:0000256" key="4">
    <source>
        <dbReference type="ARBA" id="ARBA00044881"/>
    </source>
</evidence>
<evidence type="ECO:0000256" key="6">
    <source>
        <dbReference type="ARBA" id="ARBA00044891"/>
    </source>
</evidence>
<gene>
    <name evidence="21" type="ORF">BCR42DRAFT_354989</name>
</gene>
<proteinExistence type="predicted"/>
<feature type="transmembrane region" description="Helical" evidence="20">
    <location>
        <begin position="367"/>
        <end position="386"/>
    </location>
</feature>
<dbReference type="Pfam" id="PF07690">
    <property type="entry name" value="MFS_1"/>
    <property type="match status" value="1"/>
</dbReference>
<comment type="catalytic activity">
    <reaction evidence="13">
        <text>L-alanyl-L-lysine(out) = L-alanyl-L-lysine(in)</text>
        <dbReference type="Rhea" id="RHEA:79415"/>
        <dbReference type="ChEBI" id="CHEBI:192470"/>
    </reaction>
</comment>
<evidence type="ECO:0000256" key="18">
    <source>
        <dbReference type="ARBA" id="ARBA00046376"/>
    </source>
</evidence>
<evidence type="ECO:0000256" key="19">
    <source>
        <dbReference type="SAM" id="MobiDB-lite"/>
    </source>
</evidence>
<feature type="transmembrane region" description="Helical" evidence="20">
    <location>
        <begin position="431"/>
        <end position="448"/>
    </location>
</feature>
<evidence type="ECO:0000256" key="20">
    <source>
        <dbReference type="SAM" id="Phobius"/>
    </source>
</evidence>
<comment type="catalytic activity">
    <reaction evidence="7">
        <text>L-alpha-aminoacyl-L-lysine(out) = L-alpha-aminoacyl-L-lysine(in)</text>
        <dbReference type="Rhea" id="RHEA:79383"/>
        <dbReference type="ChEBI" id="CHEBI:229966"/>
    </reaction>
</comment>
<feature type="transmembrane region" description="Helical" evidence="20">
    <location>
        <begin position="176"/>
        <end position="194"/>
    </location>
</feature>
<feature type="transmembrane region" description="Helical" evidence="20">
    <location>
        <begin position="121"/>
        <end position="140"/>
    </location>
</feature>
<dbReference type="SUPFAM" id="SSF103473">
    <property type="entry name" value="MFS general substrate transporter"/>
    <property type="match status" value="1"/>
</dbReference>
<evidence type="ECO:0000256" key="3">
    <source>
        <dbReference type="ARBA" id="ARBA00044878"/>
    </source>
</evidence>
<comment type="catalytic activity">
    <reaction evidence="12">
        <text>L-histidyl-L-alpha-amino acid(out) = L-histidyl-L-alpha-amino acid(in)</text>
        <dbReference type="Rhea" id="RHEA:79379"/>
        <dbReference type="ChEBI" id="CHEBI:229964"/>
    </reaction>
</comment>
<dbReference type="GO" id="GO:0016020">
    <property type="term" value="C:membrane"/>
    <property type="evidence" value="ECO:0007669"/>
    <property type="project" value="UniProtKB-SubCell"/>
</dbReference>
<feature type="transmembrane region" description="Helical" evidence="20">
    <location>
        <begin position="146"/>
        <end position="164"/>
    </location>
</feature>
<evidence type="ECO:0000256" key="8">
    <source>
        <dbReference type="ARBA" id="ARBA00044898"/>
    </source>
</evidence>